<dbReference type="EMBL" id="CAJNDS010002223">
    <property type="protein sequence ID" value="CAE7380669.1"/>
    <property type="molecule type" value="Genomic_DNA"/>
</dbReference>
<sequence length="579" mass="63264">MKGGEPLEITALLLRHERCRSELRTSAAEACIGRFGLRAFPVIDQNKAAKPMWGPRGRQDLQVIRDLGANAVRLYGNNPNQSHRGFLDEAHQNDLQVIPGASDFPYTQMYPGRCLDTDFDCFDQIRGYYASNLAGGFLTDAQEYHPALRYFILVNEPDLKLPGGATVTPKGPERMVKAIVSALDGALEAEKEANISGPLINFTATFSYAICLACDDLNYTPGLGQMAALEDGMLHPERYGYEPRNNVSEAYRTRWTHSFNTNNPARDLEPQFFSIYGNRFSSTPVFIGEYHNTLLAYLQPPLTLAEDLAQVLDLADSTELFLGISFFQFQVAYWKGGSEELFGLFGLGHFEVATMPYYGHDFKVWCLVPRMSPATPNTTLPAVLTEAYGGPGIDTEYLCQPSPDVVPLTQVGFAEIAAQGSAERLAAFARRVVQHLGAEVNDEAALVSFADQFLVGSGRTFSNLVVAISYKPAWATFSADARCVADPAADAGQVGQAISWLCGHAPANFSCEDVPASCAGDAFSTGDWLFSRWYRLAGEDPLQDCNFGGAALFASPALLRGRAARCSEADDRRLGEVLV</sequence>
<evidence type="ECO:0000313" key="4">
    <source>
        <dbReference type="Proteomes" id="UP000604046"/>
    </source>
</evidence>
<keyword evidence="4" id="KW-1185">Reference proteome</keyword>
<dbReference type="OrthoDB" id="10374097at2759"/>
<dbReference type="Gene3D" id="3.20.20.80">
    <property type="entry name" value="Glycosidases"/>
    <property type="match status" value="1"/>
</dbReference>
<dbReference type="AlphaFoldDB" id="A0A812Q6U4"/>
<dbReference type="SUPFAM" id="SSF51445">
    <property type="entry name" value="(Trans)glycosidases"/>
    <property type="match status" value="1"/>
</dbReference>
<protein>
    <submittedName>
        <fullName evidence="3">TDP1 protein</fullName>
    </submittedName>
</protein>
<dbReference type="InterPro" id="IPR017853">
    <property type="entry name" value="GH"/>
</dbReference>
<accession>A0A812Q6U4</accession>
<dbReference type="SMART" id="SM00768">
    <property type="entry name" value="X8"/>
    <property type="match status" value="1"/>
</dbReference>
<evidence type="ECO:0000313" key="3">
    <source>
        <dbReference type="EMBL" id="CAE7380669.1"/>
    </source>
</evidence>
<dbReference type="Proteomes" id="UP000604046">
    <property type="component" value="Unassembled WGS sequence"/>
</dbReference>
<evidence type="ECO:0000259" key="2">
    <source>
        <dbReference type="SMART" id="SM00768"/>
    </source>
</evidence>
<feature type="domain" description="X8" evidence="2">
    <location>
        <begin position="481"/>
        <end position="568"/>
    </location>
</feature>
<name>A0A812Q6U4_9DINO</name>
<evidence type="ECO:0000256" key="1">
    <source>
        <dbReference type="ARBA" id="ARBA00022729"/>
    </source>
</evidence>
<reference evidence="3" key="1">
    <citation type="submission" date="2021-02" db="EMBL/GenBank/DDBJ databases">
        <authorList>
            <person name="Dougan E. K."/>
            <person name="Rhodes N."/>
            <person name="Thang M."/>
            <person name="Chan C."/>
        </authorList>
    </citation>
    <scope>NUCLEOTIDE SEQUENCE</scope>
</reference>
<organism evidence="3 4">
    <name type="scientific">Symbiodinium natans</name>
    <dbReference type="NCBI Taxonomy" id="878477"/>
    <lineage>
        <taxon>Eukaryota</taxon>
        <taxon>Sar</taxon>
        <taxon>Alveolata</taxon>
        <taxon>Dinophyceae</taxon>
        <taxon>Suessiales</taxon>
        <taxon>Symbiodiniaceae</taxon>
        <taxon>Symbiodinium</taxon>
    </lineage>
</organism>
<dbReference type="InterPro" id="IPR012946">
    <property type="entry name" value="X8"/>
</dbReference>
<comment type="caution">
    <text evidence="3">The sequence shown here is derived from an EMBL/GenBank/DDBJ whole genome shotgun (WGS) entry which is preliminary data.</text>
</comment>
<keyword evidence="1" id="KW-0732">Signal</keyword>
<proteinExistence type="predicted"/>
<gene>
    <name evidence="3" type="primary">TDP1</name>
    <name evidence="3" type="ORF">SNAT2548_LOCUS20780</name>
</gene>